<sequence length="125" mass="14687">MSSGFESSKIKLPNEIANVMNIDKTFKKKRFKRTKKQFNYKNSNEVNDDPGNNIRTFYFNVIAVGAILSFSERFNQFQIYNNNSSFLYIIGALLKITNDDLMKNCLDLQNLLVYRCIQRKKILRL</sequence>
<dbReference type="EMBL" id="CARXXK010000001">
    <property type="protein sequence ID" value="CAI6349984.1"/>
    <property type="molecule type" value="Genomic_DNA"/>
</dbReference>
<name>A0AAV0W2G3_9HEMI</name>
<keyword evidence="2" id="KW-1185">Reference proteome</keyword>
<proteinExistence type="predicted"/>
<evidence type="ECO:0000313" key="1">
    <source>
        <dbReference type="EMBL" id="CAI6349984.1"/>
    </source>
</evidence>
<evidence type="ECO:0000313" key="2">
    <source>
        <dbReference type="Proteomes" id="UP001160148"/>
    </source>
</evidence>
<gene>
    <name evidence="1" type="ORF">MEUPH1_LOCUS6490</name>
</gene>
<dbReference type="Proteomes" id="UP001160148">
    <property type="component" value="Unassembled WGS sequence"/>
</dbReference>
<organism evidence="1 2">
    <name type="scientific">Macrosiphum euphorbiae</name>
    <name type="common">potato aphid</name>
    <dbReference type="NCBI Taxonomy" id="13131"/>
    <lineage>
        <taxon>Eukaryota</taxon>
        <taxon>Metazoa</taxon>
        <taxon>Ecdysozoa</taxon>
        <taxon>Arthropoda</taxon>
        <taxon>Hexapoda</taxon>
        <taxon>Insecta</taxon>
        <taxon>Pterygota</taxon>
        <taxon>Neoptera</taxon>
        <taxon>Paraneoptera</taxon>
        <taxon>Hemiptera</taxon>
        <taxon>Sternorrhyncha</taxon>
        <taxon>Aphidomorpha</taxon>
        <taxon>Aphidoidea</taxon>
        <taxon>Aphididae</taxon>
        <taxon>Macrosiphini</taxon>
        <taxon>Macrosiphum</taxon>
    </lineage>
</organism>
<dbReference type="AlphaFoldDB" id="A0AAV0W2G3"/>
<reference evidence="1 2" key="1">
    <citation type="submission" date="2023-01" db="EMBL/GenBank/DDBJ databases">
        <authorList>
            <person name="Whitehead M."/>
        </authorList>
    </citation>
    <scope>NUCLEOTIDE SEQUENCE [LARGE SCALE GENOMIC DNA]</scope>
</reference>
<comment type="caution">
    <text evidence="1">The sequence shown here is derived from an EMBL/GenBank/DDBJ whole genome shotgun (WGS) entry which is preliminary data.</text>
</comment>
<accession>A0AAV0W2G3</accession>
<protein>
    <submittedName>
        <fullName evidence="1">Uncharacterized protein</fullName>
    </submittedName>
</protein>